<accession>A0ABP1DWD1</accession>
<evidence type="ECO:0000313" key="3">
    <source>
        <dbReference type="Proteomes" id="UP001497453"/>
    </source>
</evidence>
<evidence type="ECO:0000256" key="1">
    <source>
        <dbReference type="SAM" id="Phobius"/>
    </source>
</evidence>
<keyword evidence="3" id="KW-1185">Reference proteome</keyword>
<gene>
    <name evidence="2" type="ORF">GFSPODELE1_LOCUS8672</name>
</gene>
<dbReference type="EMBL" id="OZ037950">
    <property type="protein sequence ID" value="CAL1712111.1"/>
    <property type="molecule type" value="Genomic_DNA"/>
</dbReference>
<keyword evidence="1" id="KW-0812">Transmembrane</keyword>
<proteinExistence type="predicted"/>
<sequence length="136" mass="14887">MSKKGAHEQGEEEWRQIILQLTIENKRYQDASKSKNSSAIAQHSESIPALMYRAADVHPDPKVKEKFRKNAETWGRAGTDEREEMTHPIAKGLAMLLVAPFVMAGGVVFAAGAILYGAGMVFVGLGDALTFGRLRS</sequence>
<keyword evidence="1" id="KW-0472">Membrane</keyword>
<protein>
    <submittedName>
        <fullName evidence="2">Uncharacterized protein</fullName>
    </submittedName>
</protein>
<keyword evidence="1" id="KW-1133">Transmembrane helix</keyword>
<organism evidence="2 3">
    <name type="scientific">Somion occarium</name>
    <dbReference type="NCBI Taxonomy" id="3059160"/>
    <lineage>
        <taxon>Eukaryota</taxon>
        <taxon>Fungi</taxon>
        <taxon>Dikarya</taxon>
        <taxon>Basidiomycota</taxon>
        <taxon>Agaricomycotina</taxon>
        <taxon>Agaricomycetes</taxon>
        <taxon>Polyporales</taxon>
        <taxon>Cerrenaceae</taxon>
        <taxon>Somion</taxon>
    </lineage>
</organism>
<name>A0ABP1DWD1_9APHY</name>
<reference evidence="3" key="1">
    <citation type="submission" date="2024-04" db="EMBL/GenBank/DDBJ databases">
        <authorList>
            <person name="Shaw F."/>
            <person name="Minotto A."/>
        </authorList>
    </citation>
    <scope>NUCLEOTIDE SEQUENCE [LARGE SCALE GENOMIC DNA]</scope>
</reference>
<evidence type="ECO:0000313" key="2">
    <source>
        <dbReference type="EMBL" id="CAL1712111.1"/>
    </source>
</evidence>
<feature type="transmembrane region" description="Helical" evidence="1">
    <location>
        <begin position="92"/>
        <end position="125"/>
    </location>
</feature>
<dbReference type="Proteomes" id="UP001497453">
    <property type="component" value="Chromosome 7"/>
</dbReference>